<dbReference type="PROSITE" id="PS51272">
    <property type="entry name" value="SLH"/>
    <property type="match status" value="2"/>
</dbReference>
<keyword evidence="1 2" id="KW-0732">Signal</keyword>
<dbReference type="Pfam" id="PF00395">
    <property type="entry name" value="SLH"/>
    <property type="match status" value="3"/>
</dbReference>
<gene>
    <name evidence="4" type="ORF">B1B05_01440</name>
    <name evidence="5" type="ORF">SAMN05443094_101303</name>
</gene>
<dbReference type="AlphaFoldDB" id="A0A1N6NWX4"/>
<reference evidence="4" key="3">
    <citation type="submission" date="2017-03" db="EMBL/GenBank/DDBJ databases">
        <authorList>
            <person name="Dastager S.G."/>
            <person name="Neurgaonkar P.S."/>
            <person name="Dharne M.S."/>
        </authorList>
    </citation>
    <scope>NUCLEOTIDE SEQUENCE</scope>
    <source>
        <strain evidence="4">DSM 25145</strain>
    </source>
</reference>
<proteinExistence type="predicted"/>
<dbReference type="SUPFAM" id="SSF53955">
    <property type="entry name" value="Lysozyme-like"/>
    <property type="match status" value="1"/>
</dbReference>
<dbReference type="InterPro" id="IPR008258">
    <property type="entry name" value="Transglycosylase_SLT_dom_1"/>
</dbReference>
<dbReference type="PANTHER" id="PTHR43308">
    <property type="entry name" value="OUTER MEMBRANE PROTEIN ALPHA-RELATED"/>
    <property type="match status" value="1"/>
</dbReference>
<evidence type="ECO:0000256" key="2">
    <source>
        <dbReference type="SAM" id="SignalP"/>
    </source>
</evidence>
<feature type="chain" id="PRO_5012523370" evidence="2">
    <location>
        <begin position="24"/>
        <end position="470"/>
    </location>
</feature>
<dbReference type="Pfam" id="PF01464">
    <property type="entry name" value="SLT"/>
    <property type="match status" value="1"/>
</dbReference>
<evidence type="ECO:0000313" key="4">
    <source>
        <dbReference type="EMBL" id="OXS80171.1"/>
    </source>
</evidence>
<dbReference type="STRING" id="1017273.SAMN05443094_101303"/>
<feature type="domain" description="SLH" evidence="3">
    <location>
        <begin position="310"/>
        <end position="373"/>
    </location>
</feature>
<dbReference type="PANTHER" id="PTHR43308:SF5">
    <property type="entry name" value="S-LAYER PROTEIN _ PEPTIDOGLYCAN ENDO-BETA-N-ACETYLGLUCOSAMINIDASE"/>
    <property type="match status" value="1"/>
</dbReference>
<reference evidence="5 6" key="1">
    <citation type="submission" date="2017-01" db="EMBL/GenBank/DDBJ databases">
        <authorList>
            <person name="Mah S.A."/>
            <person name="Swanson W.J."/>
            <person name="Moy G.W."/>
            <person name="Vacquier V.D."/>
        </authorList>
    </citation>
    <scope>NUCLEOTIDE SEQUENCE [LARGE SCALE GENOMIC DNA]</scope>
    <source>
        <strain evidence="5 6">NIO-1016</strain>
    </source>
</reference>
<protein>
    <submittedName>
        <fullName evidence="5">Transglycosylase SLT domain-containing protein</fullName>
    </submittedName>
</protein>
<dbReference type="InterPro" id="IPR001119">
    <property type="entry name" value="SLH_dom"/>
</dbReference>
<evidence type="ECO:0000313" key="7">
    <source>
        <dbReference type="Proteomes" id="UP000215545"/>
    </source>
</evidence>
<dbReference type="EMBL" id="FTLX01000001">
    <property type="protein sequence ID" value="SIP96614.1"/>
    <property type="molecule type" value="Genomic_DNA"/>
</dbReference>
<evidence type="ECO:0000313" key="6">
    <source>
        <dbReference type="Proteomes" id="UP000186385"/>
    </source>
</evidence>
<evidence type="ECO:0000259" key="3">
    <source>
        <dbReference type="PROSITE" id="PS51272"/>
    </source>
</evidence>
<feature type="domain" description="SLH" evidence="3">
    <location>
        <begin position="415"/>
        <end position="470"/>
    </location>
</feature>
<dbReference type="Proteomes" id="UP000186385">
    <property type="component" value="Unassembled WGS sequence"/>
</dbReference>
<keyword evidence="7" id="KW-1185">Reference proteome</keyword>
<dbReference type="RefSeq" id="WP_076496161.1">
    <property type="nucleotide sequence ID" value="NZ_FTLX01000001.1"/>
</dbReference>
<name>A0A1N6NWX4_9BACI</name>
<dbReference type="Gene3D" id="2.30.30.40">
    <property type="entry name" value="SH3 Domains"/>
    <property type="match status" value="1"/>
</dbReference>
<feature type="signal peptide" evidence="2">
    <location>
        <begin position="1"/>
        <end position="23"/>
    </location>
</feature>
<dbReference type="InterPro" id="IPR023346">
    <property type="entry name" value="Lysozyme-like_dom_sf"/>
</dbReference>
<dbReference type="OrthoDB" id="2690990at2"/>
<dbReference type="Proteomes" id="UP000215545">
    <property type="component" value="Unassembled WGS sequence"/>
</dbReference>
<dbReference type="Gene3D" id="1.10.530.10">
    <property type="match status" value="1"/>
</dbReference>
<reference evidence="7" key="2">
    <citation type="submission" date="2017-03" db="EMBL/GenBank/DDBJ databases">
        <title>Bacillus sp. V-88(T) DSM27956, whole genome shotgun sequencing project.</title>
        <authorList>
            <person name="Dastager S.G."/>
            <person name="Neurgaonkar P.S."/>
            <person name="Dharne M.S."/>
        </authorList>
    </citation>
    <scope>NUCLEOTIDE SEQUENCE [LARGE SCALE GENOMIC DNA]</scope>
    <source>
        <strain evidence="7">DSM 25145</strain>
    </source>
</reference>
<evidence type="ECO:0000313" key="5">
    <source>
        <dbReference type="EMBL" id="SIP96614.1"/>
    </source>
</evidence>
<evidence type="ECO:0000256" key="1">
    <source>
        <dbReference type="ARBA" id="ARBA00022729"/>
    </source>
</evidence>
<dbReference type="InterPro" id="IPR051465">
    <property type="entry name" value="Cell_Envelope_Struct_Comp"/>
</dbReference>
<sequence length="470" mass="51258">MKKTVIAAGFLTVLAAFSGQASADASACASYGSLQKGVNPSFQQVNCLITAEALEQEIPPEVVKAVVSQESGAWKQFDSNGQAIVSADGGIGLMQLTNQSDFDTDKLKTDILYNIESGVTVLDKMYDARVPKIAGADRDVIENWYFPVMAYNGIKPVNSPIVQSTGLPNLLAYQEQVFAKIEQNSYLNDTKLAGFTFQSSDFQYNPNSSENIVFTKMSYTVTEQTHDTIYTIQKGDRVQTTASPNLRTAPGGSLSGSLAKGTVLEVTDSWQFDQNAGSNVQYVWIPVKSATGQAGYVSSAYLEKTDKPLPVKTFTDVPSSHNFYQDITSLSSQGIINGFPDGTFRPGEYVTRGQAAIMMVKALGLPTNGTSEIETVMRHEVMNGFTDGSFYADRPVTREQMAIILSNAFALNKTASIAFTDVYPEMQAYESIRRVIAAQIAYGYNNNTFRPKQPVTRQESAALINRALQK</sequence>
<accession>A0A1N6NWX4</accession>
<organism evidence="5 6">
    <name type="scientific">Domibacillus enclensis</name>
    <dbReference type="NCBI Taxonomy" id="1017273"/>
    <lineage>
        <taxon>Bacteria</taxon>
        <taxon>Bacillati</taxon>
        <taxon>Bacillota</taxon>
        <taxon>Bacilli</taxon>
        <taxon>Bacillales</taxon>
        <taxon>Bacillaceae</taxon>
        <taxon>Domibacillus</taxon>
    </lineage>
</organism>
<dbReference type="EMBL" id="MWSK01000001">
    <property type="protein sequence ID" value="OXS80171.1"/>
    <property type="molecule type" value="Genomic_DNA"/>
</dbReference>